<keyword evidence="2" id="KW-1185">Reference proteome</keyword>
<gene>
    <name evidence="1" type="ORF">PEVE_00020066</name>
</gene>
<reference evidence="1 2" key="1">
    <citation type="submission" date="2022-05" db="EMBL/GenBank/DDBJ databases">
        <authorList>
            <consortium name="Genoscope - CEA"/>
            <person name="William W."/>
        </authorList>
    </citation>
    <scope>NUCLEOTIDE SEQUENCE [LARGE SCALE GENOMIC DNA]</scope>
</reference>
<comment type="caution">
    <text evidence="1">The sequence shown here is derived from an EMBL/GenBank/DDBJ whole genome shotgun (WGS) entry which is preliminary data.</text>
</comment>
<proteinExistence type="predicted"/>
<evidence type="ECO:0000313" key="2">
    <source>
        <dbReference type="Proteomes" id="UP001159427"/>
    </source>
</evidence>
<dbReference type="EMBL" id="CALNXI010000027">
    <property type="protein sequence ID" value="CAH3015712.1"/>
    <property type="molecule type" value="Genomic_DNA"/>
</dbReference>
<dbReference type="Proteomes" id="UP001159427">
    <property type="component" value="Unassembled WGS sequence"/>
</dbReference>
<sequence>MSHLEHYNLLYHSRHGFHTFKSSELQLIELVSDITSSYKLENYGIKGETLRWIKAFLKKPQQSVVVDDERSVFQAYVNNLLRNIRSRVLRITVHIRSKQYSAMWLDGGYTDAGATTLSSVINMLEDLGWRTLGNIMAL</sequence>
<feature type="non-terminal residue" evidence="1">
    <location>
        <position position="138"/>
    </location>
</feature>
<organism evidence="1 2">
    <name type="scientific">Porites evermanni</name>
    <dbReference type="NCBI Taxonomy" id="104178"/>
    <lineage>
        <taxon>Eukaryota</taxon>
        <taxon>Metazoa</taxon>
        <taxon>Cnidaria</taxon>
        <taxon>Anthozoa</taxon>
        <taxon>Hexacorallia</taxon>
        <taxon>Scleractinia</taxon>
        <taxon>Fungiina</taxon>
        <taxon>Poritidae</taxon>
        <taxon>Porites</taxon>
    </lineage>
</organism>
<accession>A0ABN8LJA4</accession>
<evidence type="ECO:0000313" key="1">
    <source>
        <dbReference type="EMBL" id="CAH3015712.1"/>
    </source>
</evidence>
<name>A0ABN8LJA4_9CNID</name>
<protein>
    <recommendedName>
        <fullName evidence="3">LAGLIDADG endonuclease</fullName>
    </recommendedName>
</protein>
<evidence type="ECO:0008006" key="3">
    <source>
        <dbReference type="Google" id="ProtNLM"/>
    </source>
</evidence>